<dbReference type="PROSITE" id="PS50137">
    <property type="entry name" value="DS_RBD"/>
    <property type="match status" value="3"/>
</dbReference>
<sequence length="468" mass="53007">MVKIIVVQRIVLYNRTVSSHDTRLARRNSYSRNIILSESLLQLTDAMAEPNGLQLISKYSSAVSRLHNIMAKQGKSVQYNMLSVVDLFPNKIYMYNAKCGKIITYGYGSSSNEATNDAANKFLNRLASIAEIDDYLPYSTNPPCLESNIKFVQSINYIGTLQELCRARVWNLPKYEFCPESGEYNNKEHLFTVICSTGPYKSKGVGKNKKIAKTHAAYSMLNQINMNQHKTNNTYTSNDSNEKMNEMKNNKLGLSISLVKNDTVNKALHQNNHINSNESRMFTNYIGILQDICIAHGWELPKYEFHKENNNDLYSVICSVGLHKSMGKGHAKKIAKNQAAQLLLEQIDLNQETSSMSHRNITHEIVDKGFNQLLSSEKKWVQKLKECNSLDELNMNGFEFLTKLANEKCLSIMCIQYPEDCGKIEMSLKITTPTAKPVLICSDTGKTYEDAKNAAAKSVLKYIKHFLI</sequence>
<dbReference type="GO" id="GO:0070578">
    <property type="term" value="C:RISC-loading complex"/>
    <property type="evidence" value="ECO:0007669"/>
    <property type="project" value="TreeGrafter"/>
</dbReference>
<evidence type="ECO:0000313" key="4">
    <source>
        <dbReference type="EMBL" id="KAE9521926.1"/>
    </source>
</evidence>
<proteinExistence type="predicted"/>
<protein>
    <recommendedName>
        <fullName evidence="3">DRBM domain-containing protein</fullName>
    </recommendedName>
</protein>
<dbReference type="GO" id="GO:0030422">
    <property type="term" value="P:siRNA processing"/>
    <property type="evidence" value="ECO:0007669"/>
    <property type="project" value="TreeGrafter"/>
</dbReference>
<dbReference type="SUPFAM" id="SSF54768">
    <property type="entry name" value="dsRNA-binding domain-like"/>
    <property type="match status" value="3"/>
</dbReference>
<evidence type="ECO:0000259" key="3">
    <source>
        <dbReference type="PROSITE" id="PS50137"/>
    </source>
</evidence>
<dbReference type="PANTHER" id="PTHR46205:SF3">
    <property type="entry name" value="LOQUACIOUS, ISOFORM B"/>
    <property type="match status" value="1"/>
</dbReference>
<dbReference type="GO" id="GO:0005737">
    <property type="term" value="C:cytoplasm"/>
    <property type="evidence" value="ECO:0007669"/>
    <property type="project" value="TreeGrafter"/>
</dbReference>
<accession>A0A6G0SU72</accession>
<keyword evidence="5" id="KW-1185">Reference proteome</keyword>
<dbReference type="GO" id="GO:0003725">
    <property type="term" value="F:double-stranded RNA binding"/>
    <property type="evidence" value="ECO:0007669"/>
    <property type="project" value="TreeGrafter"/>
</dbReference>
<keyword evidence="1 2" id="KW-0694">RNA-binding</keyword>
<feature type="domain" description="DRBM" evidence="3">
    <location>
        <begin position="61"/>
        <end position="128"/>
    </location>
</feature>
<name>A0A6G0SU72_APHGL</name>
<dbReference type="OrthoDB" id="10056847at2759"/>
<dbReference type="Gene3D" id="3.30.160.20">
    <property type="match status" value="4"/>
</dbReference>
<evidence type="ECO:0000256" key="2">
    <source>
        <dbReference type="PROSITE-ProRule" id="PRU00266"/>
    </source>
</evidence>
<organism evidence="4 5">
    <name type="scientific">Aphis glycines</name>
    <name type="common">Soybean aphid</name>
    <dbReference type="NCBI Taxonomy" id="307491"/>
    <lineage>
        <taxon>Eukaryota</taxon>
        <taxon>Metazoa</taxon>
        <taxon>Ecdysozoa</taxon>
        <taxon>Arthropoda</taxon>
        <taxon>Hexapoda</taxon>
        <taxon>Insecta</taxon>
        <taxon>Pterygota</taxon>
        <taxon>Neoptera</taxon>
        <taxon>Paraneoptera</taxon>
        <taxon>Hemiptera</taxon>
        <taxon>Sternorrhyncha</taxon>
        <taxon>Aphidomorpha</taxon>
        <taxon>Aphidoidea</taxon>
        <taxon>Aphididae</taxon>
        <taxon>Aphidini</taxon>
        <taxon>Aphis</taxon>
        <taxon>Aphis</taxon>
    </lineage>
</organism>
<dbReference type="GO" id="GO:0016442">
    <property type="term" value="C:RISC complex"/>
    <property type="evidence" value="ECO:0007669"/>
    <property type="project" value="TreeGrafter"/>
</dbReference>
<feature type="domain" description="DRBM" evidence="3">
    <location>
        <begin position="156"/>
        <end position="226"/>
    </location>
</feature>
<dbReference type="Proteomes" id="UP000475862">
    <property type="component" value="Unassembled WGS sequence"/>
</dbReference>
<comment type="caution">
    <text evidence="4">The sequence shown here is derived from an EMBL/GenBank/DDBJ whole genome shotgun (WGS) entry which is preliminary data.</text>
</comment>
<dbReference type="GO" id="GO:0070920">
    <property type="term" value="P:regulation of regulatory ncRNA processing"/>
    <property type="evidence" value="ECO:0007669"/>
    <property type="project" value="TreeGrafter"/>
</dbReference>
<dbReference type="SMART" id="SM00358">
    <property type="entry name" value="DSRM"/>
    <property type="match status" value="3"/>
</dbReference>
<evidence type="ECO:0000256" key="1">
    <source>
        <dbReference type="ARBA" id="ARBA00022884"/>
    </source>
</evidence>
<dbReference type="InterPro" id="IPR051247">
    <property type="entry name" value="RLC_Component"/>
</dbReference>
<dbReference type="Pfam" id="PF00035">
    <property type="entry name" value="dsrm"/>
    <property type="match status" value="2"/>
</dbReference>
<dbReference type="InterPro" id="IPR014720">
    <property type="entry name" value="dsRBD_dom"/>
</dbReference>
<dbReference type="EMBL" id="VYZN01001834">
    <property type="protein sequence ID" value="KAE9521926.1"/>
    <property type="molecule type" value="Genomic_DNA"/>
</dbReference>
<dbReference type="GO" id="GO:0005634">
    <property type="term" value="C:nucleus"/>
    <property type="evidence" value="ECO:0007669"/>
    <property type="project" value="TreeGrafter"/>
</dbReference>
<dbReference type="AlphaFoldDB" id="A0A6G0SU72"/>
<dbReference type="GO" id="GO:0035197">
    <property type="term" value="F:siRNA binding"/>
    <property type="evidence" value="ECO:0007669"/>
    <property type="project" value="TreeGrafter"/>
</dbReference>
<gene>
    <name evidence="4" type="ORF">AGLY_017660</name>
</gene>
<dbReference type="PANTHER" id="PTHR46205">
    <property type="entry name" value="LOQUACIOUS, ISOFORM B"/>
    <property type="match status" value="1"/>
</dbReference>
<evidence type="ECO:0000313" key="5">
    <source>
        <dbReference type="Proteomes" id="UP000475862"/>
    </source>
</evidence>
<reference evidence="4 5" key="1">
    <citation type="submission" date="2019-08" db="EMBL/GenBank/DDBJ databases">
        <title>The genome of the soybean aphid Biotype 1, its phylome, world population structure and adaptation to the North American continent.</title>
        <authorList>
            <person name="Giordano R."/>
            <person name="Donthu R.K."/>
            <person name="Hernandez A.G."/>
            <person name="Wright C.L."/>
            <person name="Zimin A.V."/>
        </authorList>
    </citation>
    <scope>NUCLEOTIDE SEQUENCE [LARGE SCALE GENOMIC DNA]</scope>
    <source>
        <tissue evidence="4">Whole aphids</tissue>
    </source>
</reference>
<feature type="domain" description="DRBM" evidence="3">
    <location>
        <begin position="284"/>
        <end position="349"/>
    </location>
</feature>